<dbReference type="AlphaFoldDB" id="X0X8S3"/>
<evidence type="ECO:0000313" key="1">
    <source>
        <dbReference type="EMBL" id="GAG39599.1"/>
    </source>
</evidence>
<comment type="caution">
    <text evidence="1">The sequence shown here is derived from an EMBL/GenBank/DDBJ whole genome shotgun (WGS) entry which is preliminary data.</text>
</comment>
<feature type="non-terminal residue" evidence="1">
    <location>
        <position position="1"/>
    </location>
</feature>
<name>X0X8S3_9ZZZZ</name>
<protein>
    <submittedName>
        <fullName evidence="1">Uncharacterized protein</fullName>
    </submittedName>
</protein>
<dbReference type="EMBL" id="BARS01046075">
    <property type="protein sequence ID" value="GAG39599.1"/>
    <property type="molecule type" value="Genomic_DNA"/>
</dbReference>
<organism evidence="1">
    <name type="scientific">marine sediment metagenome</name>
    <dbReference type="NCBI Taxonomy" id="412755"/>
    <lineage>
        <taxon>unclassified sequences</taxon>
        <taxon>metagenomes</taxon>
        <taxon>ecological metagenomes</taxon>
    </lineage>
</organism>
<gene>
    <name evidence="1" type="ORF">S01H1_69395</name>
</gene>
<accession>X0X8S3</accession>
<proteinExistence type="predicted"/>
<sequence>EMTEACMIPKNVLNKISTDGLIVTCMNYPLFLNVLAFDNLQDGFESVLKYFNGLQELQTRQDAGIKLYNIYKEMYPHDISDTWISKQKGEHSFNFLLIELLLAQDLILSKLSKEERINPS</sequence>
<reference evidence="1" key="1">
    <citation type="journal article" date="2014" name="Front. Microbiol.">
        <title>High frequency of phylogenetically diverse reductive dehalogenase-homologous genes in deep subseafloor sedimentary metagenomes.</title>
        <authorList>
            <person name="Kawai M."/>
            <person name="Futagami T."/>
            <person name="Toyoda A."/>
            <person name="Takaki Y."/>
            <person name="Nishi S."/>
            <person name="Hori S."/>
            <person name="Arai W."/>
            <person name="Tsubouchi T."/>
            <person name="Morono Y."/>
            <person name="Uchiyama I."/>
            <person name="Ito T."/>
            <person name="Fujiyama A."/>
            <person name="Inagaki F."/>
            <person name="Takami H."/>
        </authorList>
    </citation>
    <scope>NUCLEOTIDE SEQUENCE</scope>
    <source>
        <strain evidence="1">Expedition CK06-06</strain>
    </source>
</reference>